<dbReference type="Pfam" id="PF08281">
    <property type="entry name" value="Sigma70_r4_2"/>
    <property type="match status" value="1"/>
</dbReference>
<dbReference type="Pfam" id="PF04542">
    <property type="entry name" value="Sigma70_r2"/>
    <property type="match status" value="1"/>
</dbReference>
<comment type="similarity">
    <text evidence="1">Belongs to the sigma-70 factor family. ECF subfamily.</text>
</comment>
<dbReference type="InterPro" id="IPR013324">
    <property type="entry name" value="RNA_pol_sigma_r3/r4-like"/>
</dbReference>
<keyword evidence="2" id="KW-0805">Transcription regulation</keyword>
<dbReference type="PANTHER" id="PTHR43133:SF45">
    <property type="entry name" value="RNA POLYMERASE ECF-TYPE SIGMA FACTOR"/>
    <property type="match status" value="1"/>
</dbReference>
<keyword evidence="3" id="KW-0731">Sigma factor</keyword>
<dbReference type="EMBL" id="JBHULX010000039">
    <property type="protein sequence ID" value="MFD2592837.1"/>
    <property type="molecule type" value="Genomic_DNA"/>
</dbReference>
<sequence length="165" mass="19107">MRKSKNKSFENIYQQHHPMVLQMCLGFVKGDRDTANDLSQEVFIRVWNNLTSFRGASSYKTWIYRITVNTCLQYVKKEKKAQTLPIPEIADRTSGMEDVTNPKISMLYNAIGQLKKVDRLIIMMVLENQDYASISEVIGISPANVRVKIHRIKKRLETTLKKQVT</sequence>
<organism evidence="7 8">
    <name type="scientific">Aquimarina hainanensis</name>
    <dbReference type="NCBI Taxonomy" id="1578017"/>
    <lineage>
        <taxon>Bacteria</taxon>
        <taxon>Pseudomonadati</taxon>
        <taxon>Bacteroidota</taxon>
        <taxon>Flavobacteriia</taxon>
        <taxon>Flavobacteriales</taxon>
        <taxon>Flavobacteriaceae</taxon>
        <taxon>Aquimarina</taxon>
    </lineage>
</organism>
<evidence type="ECO:0000256" key="2">
    <source>
        <dbReference type="ARBA" id="ARBA00023015"/>
    </source>
</evidence>
<evidence type="ECO:0000313" key="8">
    <source>
        <dbReference type="Proteomes" id="UP001597459"/>
    </source>
</evidence>
<keyword evidence="8" id="KW-1185">Reference proteome</keyword>
<dbReference type="InterPro" id="IPR013249">
    <property type="entry name" value="RNA_pol_sigma70_r4_t2"/>
</dbReference>
<dbReference type="Gene3D" id="1.10.1740.10">
    <property type="match status" value="1"/>
</dbReference>
<dbReference type="SUPFAM" id="SSF88946">
    <property type="entry name" value="Sigma2 domain of RNA polymerase sigma factors"/>
    <property type="match status" value="1"/>
</dbReference>
<protein>
    <submittedName>
        <fullName evidence="7">RNA polymerase sigma factor</fullName>
    </submittedName>
</protein>
<dbReference type="InterPro" id="IPR013325">
    <property type="entry name" value="RNA_pol_sigma_r2"/>
</dbReference>
<evidence type="ECO:0000256" key="4">
    <source>
        <dbReference type="ARBA" id="ARBA00023163"/>
    </source>
</evidence>
<dbReference type="Proteomes" id="UP001597459">
    <property type="component" value="Unassembled WGS sequence"/>
</dbReference>
<reference evidence="8" key="1">
    <citation type="journal article" date="2019" name="Int. J. Syst. Evol. Microbiol.">
        <title>The Global Catalogue of Microorganisms (GCM) 10K type strain sequencing project: providing services to taxonomists for standard genome sequencing and annotation.</title>
        <authorList>
            <consortium name="The Broad Institute Genomics Platform"/>
            <consortium name="The Broad Institute Genome Sequencing Center for Infectious Disease"/>
            <person name="Wu L."/>
            <person name="Ma J."/>
        </authorList>
    </citation>
    <scope>NUCLEOTIDE SEQUENCE [LARGE SCALE GENOMIC DNA]</scope>
    <source>
        <strain evidence="8">KCTC 42423</strain>
    </source>
</reference>
<dbReference type="RefSeq" id="WP_378254974.1">
    <property type="nucleotide sequence ID" value="NZ_JBHSJV010000001.1"/>
</dbReference>
<evidence type="ECO:0000256" key="1">
    <source>
        <dbReference type="ARBA" id="ARBA00010641"/>
    </source>
</evidence>
<accession>A0ABW5NBA0</accession>
<keyword evidence="4" id="KW-0804">Transcription</keyword>
<dbReference type="SUPFAM" id="SSF88659">
    <property type="entry name" value="Sigma3 and sigma4 domains of RNA polymerase sigma factors"/>
    <property type="match status" value="1"/>
</dbReference>
<gene>
    <name evidence="7" type="ORF">ACFSTE_18510</name>
</gene>
<dbReference type="InterPro" id="IPR036388">
    <property type="entry name" value="WH-like_DNA-bd_sf"/>
</dbReference>
<evidence type="ECO:0000259" key="6">
    <source>
        <dbReference type="Pfam" id="PF08281"/>
    </source>
</evidence>
<dbReference type="InterPro" id="IPR014284">
    <property type="entry name" value="RNA_pol_sigma-70_dom"/>
</dbReference>
<dbReference type="NCBIfam" id="TIGR02937">
    <property type="entry name" value="sigma70-ECF"/>
    <property type="match status" value="1"/>
</dbReference>
<feature type="domain" description="RNA polymerase sigma-70 region 2" evidence="5">
    <location>
        <begin position="12"/>
        <end position="80"/>
    </location>
</feature>
<name>A0ABW5NBA0_9FLAO</name>
<feature type="domain" description="RNA polymerase sigma factor 70 region 4 type 2" evidence="6">
    <location>
        <begin position="106"/>
        <end position="156"/>
    </location>
</feature>
<dbReference type="Gene3D" id="1.10.10.10">
    <property type="entry name" value="Winged helix-like DNA-binding domain superfamily/Winged helix DNA-binding domain"/>
    <property type="match status" value="1"/>
</dbReference>
<dbReference type="PANTHER" id="PTHR43133">
    <property type="entry name" value="RNA POLYMERASE ECF-TYPE SIGMA FACTO"/>
    <property type="match status" value="1"/>
</dbReference>
<evidence type="ECO:0000259" key="5">
    <source>
        <dbReference type="Pfam" id="PF04542"/>
    </source>
</evidence>
<evidence type="ECO:0000313" key="7">
    <source>
        <dbReference type="EMBL" id="MFD2592837.1"/>
    </source>
</evidence>
<evidence type="ECO:0000256" key="3">
    <source>
        <dbReference type="ARBA" id="ARBA00023082"/>
    </source>
</evidence>
<dbReference type="InterPro" id="IPR007627">
    <property type="entry name" value="RNA_pol_sigma70_r2"/>
</dbReference>
<proteinExistence type="inferred from homology"/>
<comment type="caution">
    <text evidence="7">The sequence shown here is derived from an EMBL/GenBank/DDBJ whole genome shotgun (WGS) entry which is preliminary data.</text>
</comment>
<dbReference type="InterPro" id="IPR039425">
    <property type="entry name" value="RNA_pol_sigma-70-like"/>
</dbReference>